<accession>M0CAF9</accession>
<evidence type="ECO:0008006" key="4">
    <source>
        <dbReference type="Google" id="ProtNLM"/>
    </source>
</evidence>
<dbReference type="STRING" id="797114.C475_20947"/>
<sequence>MATRRALPTLLCACLLVLAGCGAPFGASTTPDPTPAATGSDPGATSTVPPVGSEPSATERGVEPGDPDGVGESQRVAVRGGELPFNATVVYRRVERLLGVDAPAPDVVIEDRDAFDFSTIEPRPYQAALGLQAGSVSNCPTFYPASGGDSISITQGTLSAEAVELIFVHELGHMFQGQASGSVEMIELGEASTYLTGGVAVYTTNQYADRYDKRWNGSRPVGVRECLYDHAPGTYRQTAGEVYFGARYVEWRVDEPTNLSAVFESPPGSAEAVVHRLEPGAEPVRSLDVTVDGGDRWAVGERRRAGEVELRAWLHAGLSDERVDTAATGWGADRLVRFGDDADPSVAWVLRMDSEDDADELAAAVADLETDLESRNATSLRSTRIGDETVVVFGGSESFVANATASGTAGTVTLTAP</sequence>
<feature type="region of interest" description="Disordered" evidence="1">
    <location>
        <begin position="30"/>
        <end position="73"/>
    </location>
</feature>
<evidence type="ECO:0000256" key="1">
    <source>
        <dbReference type="SAM" id="MobiDB-lite"/>
    </source>
</evidence>
<gene>
    <name evidence="2" type="ORF">C475_20947</name>
</gene>
<organism evidence="2 3">
    <name type="scientific">Halosimplex carlsbadense 2-9-1</name>
    <dbReference type="NCBI Taxonomy" id="797114"/>
    <lineage>
        <taxon>Archaea</taxon>
        <taxon>Methanobacteriati</taxon>
        <taxon>Methanobacteriota</taxon>
        <taxon>Stenosarchaea group</taxon>
        <taxon>Halobacteria</taxon>
        <taxon>Halobacteriales</taxon>
        <taxon>Haloarculaceae</taxon>
        <taxon>Halosimplex</taxon>
    </lineage>
</organism>
<dbReference type="eggNOG" id="arCOG02980">
    <property type="taxonomic scope" value="Archaea"/>
</dbReference>
<name>M0CAF9_9EURY</name>
<dbReference type="AlphaFoldDB" id="M0CAF9"/>
<proteinExistence type="predicted"/>
<dbReference type="PROSITE" id="PS51257">
    <property type="entry name" value="PROKAR_LIPOPROTEIN"/>
    <property type="match status" value="1"/>
</dbReference>
<feature type="compositionally biased region" description="Low complexity" evidence="1">
    <location>
        <begin position="30"/>
        <end position="42"/>
    </location>
</feature>
<comment type="caution">
    <text evidence="2">The sequence shown here is derived from an EMBL/GenBank/DDBJ whole genome shotgun (WGS) entry which is preliminary data.</text>
</comment>
<dbReference type="RefSeq" id="WP_006885852.1">
    <property type="nucleotide sequence ID" value="NZ_AOIU01000047.1"/>
</dbReference>
<protein>
    <recommendedName>
        <fullName evidence="4">Lipoprotein</fullName>
    </recommendedName>
</protein>
<dbReference type="Proteomes" id="UP000011626">
    <property type="component" value="Unassembled WGS sequence"/>
</dbReference>
<dbReference type="EMBL" id="AOIU01000047">
    <property type="protein sequence ID" value="ELZ20281.1"/>
    <property type="molecule type" value="Genomic_DNA"/>
</dbReference>
<reference evidence="2 3" key="1">
    <citation type="journal article" date="2014" name="PLoS Genet.">
        <title>Phylogenetically driven sequencing of extremely halophilic archaea reveals strategies for static and dynamic osmo-response.</title>
        <authorList>
            <person name="Becker E.A."/>
            <person name="Seitzer P.M."/>
            <person name="Tritt A."/>
            <person name="Larsen D."/>
            <person name="Krusor M."/>
            <person name="Yao A.I."/>
            <person name="Wu D."/>
            <person name="Madern D."/>
            <person name="Eisen J.A."/>
            <person name="Darling A.E."/>
            <person name="Facciotti M.T."/>
        </authorList>
    </citation>
    <scope>NUCLEOTIDE SEQUENCE [LARGE SCALE GENOMIC DNA]</scope>
    <source>
        <strain evidence="2 3">2-9-1</strain>
    </source>
</reference>
<evidence type="ECO:0000313" key="2">
    <source>
        <dbReference type="EMBL" id="ELZ20281.1"/>
    </source>
</evidence>
<dbReference type="OrthoDB" id="312460at2157"/>
<keyword evidence="3" id="KW-1185">Reference proteome</keyword>
<evidence type="ECO:0000313" key="3">
    <source>
        <dbReference type="Proteomes" id="UP000011626"/>
    </source>
</evidence>